<reference evidence="1" key="1">
    <citation type="submission" date="2021-01" db="EMBL/GenBank/DDBJ databases">
        <authorList>
            <consortium name="Genoscope - CEA"/>
            <person name="William W."/>
        </authorList>
    </citation>
    <scope>NUCLEOTIDE SEQUENCE</scope>
</reference>
<dbReference type="OMA" id="NTPYTEQ"/>
<gene>
    <name evidence="1" type="ORF">PPRIM_AZ9-3.1.T0300087</name>
</gene>
<dbReference type="GO" id="GO:0006782">
    <property type="term" value="P:protoporphyrinogen IX biosynthetic process"/>
    <property type="evidence" value="ECO:0007669"/>
    <property type="project" value="TreeGrafter"/>
</dbReference>
<dbReference type="AlphaFoldDB" id="A0A8S1L434"/>
<dbReference type="GO" id="GO:0004109">
    <property type="term" value="F:coproporphyrinogen oxidase activity"/>
    <property type="evidence" value="ECO:0007669"/>
    <property type="project" value="InterPro"/>
</dbReference>
<accession>A0A8S1L434</accession>
<name>A0A8S1L434_PARPR</name>
<sequence length="323" mass="37591">MDPNQNEDVFSAFVDEYQKNFFDMLFRFESKAEPIKEAWTREDGRGHGLTCVIQDGNFFEKAGVNVSRITIPLSQGIYQQMKGRRVPGSNLDQIDMNNLAQYDTYANGVSLVIHPINPFCPTVHANFRTIRIKERETGKVIDSWFGGGSDLTPIYLFDEDAKFYHQNIRDAIVEVTGDDKLYRQYKKECDEYFVNHHRKEARGIGGVFYDDFNLESFEKGLQFQKAVAYANLKSYEAIINKRKDTPYNDENVRWRSFRRGRYAEFNLIHDRGTKFGLMTPDARIESILMSLPLTARWEYNYHPKEGTEEARIVGVLLKPVDWV</sequence>
<dbReference type="NCBIfam" id="NF003727">
    <property type="entry name" value="PRK05330.1"/>
    <property type="match status" value="1"/>
</dbReference>
<protein>
    <recommendedName>
        <fullName evidence="3">Coproporphyrinogen oxidase</fullName>
    </recommendedName>
</protein>
<dbReference type="PANTHER" id="PTHR10755">
    <property type="entry name" value="COPROPORPHYRINOGEN III OXIDASE, MITOCHONDRIAL"/>
    <property type="match status" value="1"/>
</dbReference>
<dbReference type="Proteomes" id="UP000688137">
    <property type="component" value="Unassembled WGS sequence"/>
</dbReference>
<keyword evidence="2" id="KW-1185">Reference proteome</keyword>
<dbReference type="InterPro" id="IPR001260">
    <property type="entry name" value="Coprogen_oxidase_aer"/>
</dbReference>
<comment type="caution">
    <text evidence="1">The sequence shown here is derived from an EMBL/GenBank/DDBJ whole genome shotgun (WGS) entry which is preliminary data.</text>
</comment>
<dbReference type="PIRSF" id="PIRSF000166">
    <property type="entry name" value="Coproporphyri_ox"/>
    <property type="match status" value="1"/>
</dbReference>
<dbReference type="GO" id="GO:0005737">
    <property type="term" value="C:cytoplasm"/>
    <property type="evidence" value="ECO:0007669"/>
    <property type="project" value="TreeGrafter"/>
</dbReference>
<dbReference type="Pfam" id="PF01218">
    <property type="entry name" value="Coprogen_oxidas"/>
    <property type="match status" value="1"/>
</dbReference>
<organism evidence="1 2">
    <name type="scientific">Paramecium primaurelia</name>
    <dbReference type="NCBI Taxonomy" id="5886"/>
    <lineage>
        <taxon>Eukaryota</taxon>
        <taxon>Sar</taxon>
        <taxon>Alveolata</taxon>
        <taxon>Ciliophora</taxon>
        <taxon>Intramacronucleata</taxon>
        <taxon>Oligohymenophorea</taxon>
        <taxon>Peniculida</taxon>
        <taxon>Parameciidae</taxon>
        <taxon>Paramecium</taxon>
    </lineage>
</organism>
<dbReference type="EMBL" id="CAJJDM010000029">
    <property type="protein sequence ID" value="CAD8060343.1"/>
    <property type="molecule type" value="Genomic_DNA"/>
</dbReference>
<dbReference type="PANTHER" id="PTHR10755:SF0">
    <property type="entry name" value="OXYGEN-DEPENDENT COPROPORPHYRINOGEN-III OXIDASE, MITOCHONDRIAL"/>
    <property type="match status" value="1"/>
</dbReference>
<evidence type="ECO:0000313" key="2">
    <source>
        <dbReference type="Proteomes" id="UP000688137"/>
    </source>
</evidence>
<evidence type="ECO:0000313" key="1">
    <source>
        <dbReference type="EMBL" id="CAD8060343.1"/>
    </source>
</evidence>
<evidence type="ECO:0008006" key="3">
    <source>
        <dbReference type="Google" id="ProtNLM"/>
    </source>
</evidence>
<proteinExistence type="predicted"/>